<name>A0A0U5JA74_9BACT</name>
<evidence type="ECO:0000259" key="2">
    <source>
        <dbReference type="PROSITE" id="PS50914"/>
    </source>
</evidence>
<dbReference type="PROSITE" id="PS50914">
    <property type="entry name" value="BON"/>
    <property type="match status" value="1"/>
</dbReference>
<dbReference type="Proteomes" id="UP000069902">
    <property type="component" value="Chromosome cPNK"/>
</dbReference>
<evidence type="ECO:0000313" key="4">
    <source>
        <dbReference type="Proteomes" id="UP000069902"/>
    </source>
</evidence>
<dbReference type="PATRIC" id="fig|389348.3.peg.755"/>
<dbReference type="STRING" id="389348.PNK_0692"/>
<proteinExistence type="predicted"/>
<accession>A0A0U5JA74</accession>
<feature type="domain" description="BON" evidence="2">
    <location>
        <begin position="52"/>
        <end position="122"/>
    </location>
</feature>
<dbReference type="PANTHER" id="PTHR34606">
    <property type="entry name" value="BON DOMAIN-CONTAINING PROTEIN"/>
    <property type="match status" value="1"/>
</dbReference>
<sequence>MKKQLFILSSLCLMLSACENTAHNTAPGADNTARNARNGHAVTAGDQAENEADRGITQKVRQALLEDDSLSTNAKNIKIITINGVITLRGPVNNDREKNEIGKKAKAVSGVRNVDNQLEVIREVNVNRLDNAMRSEGRSDINR</sequence>
<dbReference type="EMBL" id="LN879502">
    <property type="protein sequence ID" value="CUI16318.1"/>
    <property type="molecule type" value="Genomic_DNA"/>
</dbReference>
<organism evidence="3 4">
    <name type="scientific">Candidatus Protochlamydia naegleriophila</name>
    <dbReference type="NCBI Taxonomy" id="389348"/>
    <lineage>
        <taxon>Bacteria</taxon>
        <taxon>Pseudomonadati</taxon>
        <taxon>Chlamydiota</taxon>
        <taxon>Chlamydiia</taxon>
        <taxon>Parachlamydiales</taxon>
        <taxon>Parachlamydiaceae</taxon>
        <taxon>Candidatus Protochlamydia</taxon>
    </lineage>
</organism>
<gene>
    <name evidence="3" type="primary">osmY</name>
    <name evidence="3" type="ORF">PNK_0692</name>
</gene>
<protein>
    <submittedName>
        <fullName evidence="3">Putative hyperosmotically inducible periplasmic protein</fullName>
    </submittedName>
</protein>
<dbReference type="PANTHER" id="PTHR34606:SF15">
    <property type="entry name" value="BON DOMAIN-CONTAINING PROTEIN"/>
    <property type="match status" value="1"/>
</dbReference>
<dbReference type="AlphaFoldDB" id="A0A0U5JA74"/>
<dbReference type="KEGG" id="pnl:PNK_0692"/>
<dbReference type="Gene3D" id="3.30.1340.30">
    <property type="match status" value="1"/>
</dbReference>
<reference evidence="4" key="1">
    <citation type="submission" date="2015-09" db="EMBL/GenBank/DDBJ databases">
        <authorList>
            <person name="Bertelli C."/>
        </authorList>
    </citation>
    <scope>NUCLEOTIDE SEQUENCE [LARGE SCALE GENOMIC DNA]</scope>
    <source>
        <strain evidence="4">KNic</strain>
    </source>
</reference>
<keyword evidence="1" id="KW-0732">Signal</keyword>
<evidence type="ECO:0000256" key="1">
    <source>
        <dbReference type="SAM" id="SignalP"/>
    </source>
</evidence>
<dbReference type="InterPro" id="IPR007055">
    <property type="entry name" value="BON_dom"/>
</dbReference>
<dbReference type="RefSeq" id="WP_079992791.1">
    <property type="nucleotide sequence ID" value="NZ_LN879502.1"/>
</dbReference>
<feature type="signal peptide" evidence="1">
    <location>
        <begin position="1"/>
        <end position="22"/>
    </location>
</feature>
<dbReference type="Pfam" id="PF04972">
    <property type="entry name" value="BON"/>
    <property type="match status" value="1"/>
</dbReference>
<dbReference type="InterPro" id="IPR051686">
    <property type="entry name" value="Lipoprotein_DolP"/>
</dbReference>
<dbReference type="PROSITE" id="PS51257">
    <property type="entry name" value="PROKAR_LIPOPROTEIN"/>
    <property type="match status" value="1"/>
</dbReference>
<evidence type="ECO:0000313" key="3">
    <source>
        <dbReference type="EMBL" id="CUI16318.1"/>
    </source>
</evidence>
<dbReference type="InParanoid" id="A0A0U5JA74"/>
<keyword evidence="4" id="KW-1185">Reference proteome</keyword>
<feature type="chain" id="PRO_5006860342" evidence="1">
    <location>
        <begin position="23"/>
        <end position="143"/>
    </location>
</feature>